<evidence type="ECO:0000313" key="2">
    <source>
        <dbReference type="EMBL" id="QJA75441.1"/>
    </source>
</evidence>
<feature type="region of interest" description="Disordered" evidence="1">
    <location>
        <begin position="683"/>
        <end position="721"/>
    </location>
</feature>
<proteinExistence type="predicted"/>
<evidence type="ECO:0000256" key="1">
    <source>
        <dbReference type="SAM" id="MobiDB-lite"/>
    </source>
</evidence>
<feature type="compositionally biased region" description="Acidic residues" evidence="1">
    <location>
        <begin position="68"/>
        <end position="83"/>
    </location>
</feature>
<dbReference type="AlphaFoldDB" id="A0A6M3K1E5"/>
<accession>A0A6M3K1E5</accession>
<reference evidence="2" key="1">
    <citation type="submission" date="2020-03" db="EMBL/GenBank/DDBJ databases">
        <title>The deep terrestrial virosphere.</title>
        <authorList>
            <person name="Holmfeldt K."/>
            <person name="Nilsson E."/>
            <person name="Simone D."/>
            <person name="Lopez-Fernandez M."/>
            <person name="Wu X."/>
            <person name="de Brujin I."/>
            <person name="Lundin D."/>
            <person name="Andersson A."/>
            <person name="Bertilsson S."/>
            <person name="Dopson M."/>
        </authorList>
    </citation>
    <scope>NUCLEOTIDE SEQUENCE</scope>
    <source>
        <strain evidence="2">MM415A01780</strain>
        <strain evidence="3">MM415B02281</strain>
    </source>
</reference>
<gene>
    <name evidence="2" type="ORF">MM415A01780_0007</name>
    <name evidence="3" type="ORF">MM415B02281_0008</name>
</gene>
<feature type="compositionally biased region" description="Low complexity" evidence="1">
    <location>
        <begin position="704"/>
        <end position="721"/>
    </location>
</feature>
<organism evidence="2">
    <name type="scientific">viral metagenome</name>
    <dbReference type="NCBI Taxonomy" id="1070528"/>
    <lineage>
        <taxon>unclassified sequences</taxon>
        <taxon>metagenomes</taxon>
        <taxon>organismal metagenomes</taxon>
    </lineage>
</organism>
<protein>
    <submittedName>
        <fullName evidence="2">Putative portal protein</fullName>
    </submittedName>
</protein>
<feature type="region of interest" description="Disordered" evidence="1">
    <location>
        <begin position="59"/>
        <end position="83"/>
    </location>
</feature>
<name>A0A6M3K1E5_9ZZZZ</name>
<feature type="compositionally biased region" description="Polar residues" evidence="1">
    <location>
        <begin position="686"/>
        <end position="703"/>
    </location>
</feature>
<dbReference type="EMBL" id="MT142553">
    <property type="protein sequence ID" value="QJA85084.1"/>
    <property type="molecule type" value="Genomic_DNA"/>
</dbReference>
<dbReference type="Pfam" id="PF23899">
    <property type="entry name" value="SU10_portal"/>
    <property type="match status" value="1"/>
</dbReference>
<evidence type="ECO:0000313" key="3">
    <source>
        <dbReference type="EMBL" id="QJA85084.1"/>
    </source>
</evidence>
<dbReference type="EMBL" id="MT142164">
    <property type="protein sequence ID" value="QJA75441.1"/>
    <property type="molecule type" value="Genomic_DNA"/>
</dbReference>
<sequence length="721" mass="82434">MPSKSSKISFDDAELVRDIQAKTDKIFELYKTQREDFLDIWKINDYMVRAGQNETIRADERARGAGLDEYDDDDDDTSSDETELANTGSTLMFRMMSQLASRGVAVQKSRPSPFKYTPVINERIFRSKEEADEQADQWNVYARWVAKQDKLNIKSIEFWHALVKYGNLPVMMTMAEDRRRVMVSEPVYRSVQGPTGETRIEVDEIKHSKKNLIVKSFPSIEIMTIDSIYADILIPSIENQDVVIVVSTHPRHFFWSGARNGFFDKNQIAKIDKTHVWDGQTNRDLAQTRMDNQKIESPLENVTDQYLTFDIFFRCPIDDDGEWNDEEVEPELYWFTVVGNTIADGVMIRIDRMIDVDPDDEIPIAIIHDLPDDNDILYHLSRGQIIRSNYSVECTLKNQAIDTGTAINRPPIIEREGGVRGDDRRYKPGAHWIADMPIDEAIKEFQIKNTVPNSIDLLEWISKDSRMALGVDKNDLGESFGARTSSNEASIISRSNTTPQLITINYVMDQLWTFYARKFVSYTKAFSIPEQLVAVTDDDVEYSIRPARLFGEFDVVVDIVDEYEDGLLEVQALNDFMRLVGEFPVYGANVDFAELLIEYAKKRHLDYSKFVRPPMDEDARETALEENKVMIHAGVIVAPRPGQNHDIHLAEHEGERLRYKGIEDEWPTVRLLDTHIEQTKFLKRQAQPTRTASGTAPTENTTEGMAQGNQIAAAAGAQVPQ</sequence>
<dbReference type="InterPro" id="IPR056909">
    <property type="entry name" value="SU10_portal"/>
</dbReference>